<keyword evidence="5 11" id="KW-0732">Signal</keyword>
<evidence type="ECO:0000259" key="13">
    <source>
        <dbReference type="Pfam" id="PF07715"/>
    </source>
</evidence>
<evidence type="ECO:0000256" key="10">
    <source>
        <dbReference type="RuleBase" id="RU003357"/>
    </source>
</evidence>
<keyword evidence="8 14" id="KW-0675">Receptor</keyword>
<dbReference type="GO" id="GO:0044718">
    <property type="term" value="P:siderophore transmembrane transport"/>
    <property type="evidence" value="ECO:0007669"/>
    <property type="project" value="TreeGrafter"/>
</dbReference>
<proteinExistence type="inferred from homology"/>
<dbReference type="Pfam" id="PF13715">
    <property type="entry name" value="CarbopepD_reg_2"/>
    <property type="match status" value="1"/>
</dbReference>
<sequence>MKCRFRIIEILCLLGYLSIALPTQAQSQTRFRLQGTIKDAKTNELLEFATVLLQNDSVQLHAISDTKGSFSISNVPVGTYSLGISFIGYTSIHQSLTIRRDTTMAIALQPDNITLKDIIVTASESRGLTTSSKINRKAMELLQPSSFTDILALLPGGRTKDPALGGVNQARLREVGISSNNYDISSLGTAFLVNGVPINTDANMQHVLGASQSDHDYYRNSTGKGVDMRMLSTDFIESVEVIRGIPSVEYGELTSGVIKIQRKAGAHPWEARVKADPESKLVYLGKGFATDKGWIFNFGFDYLDAKIDPRNNLENYKRLTATTHVAREWKTNARSLSWNLDLDYGQSIDDEKSDPDISYKKIDKYKSSYHRMSVANTLNWVFTESTHWKYVNLTAAVDYSLNKIKQTKFISLDKDTPIPDNTEEGEHDGIFLPYRYTAHLKVDGKPINAYVKAMSELHFDLFSSTNKLKAGIEWRMSKNLGKGQVYDLTRPLYPSTSYRPRPYDEIPADHLLSFFIEDRIDIPVNQHRLIVAGGIRTFSPLNLDADYRMQGKMYFDPRVNAQWKFPTLLLGDRKLNIQLVGGIGWQRKMPVMSQLYPEKIYYDLSQLNYYHTNADFRRLNIMTYIIDPTNYNLEPARNKKWEVRLDFDYDKHLFSVNYFHEKMTDGFRTTNYYRSFPYKKYDASGIDHTSLQGPPELSDLTYTTDTVISTYSRNTNGSMIIKEGVEFQYSSNRIESIHTRLTVTGAWFKSTYHNSQPVYRKPSVMLNGKELKYIGLYLDDDGYIREQFNTNFMFDTYLQKLGLNFATSVQCMWFSAQESMRKNGVPIKYVDIKGEEHDYTAADQADMERQHLVVNYNEAAFKRTTVPVSININFSATKYFNQKIGLSLFVNNILDYNPSYEANGAKIRRKAIPYFGMELNIKL</sequence>
<evidence type="ECO:0000313" key="14">
    <source>
        <dbReference type="EMBL" id="AZS28954.1"/>
    </source>
</evidence>
<keyword evidence="4" id="KW-0812">Transmembrane</keyword>
<dbReference type="Gene3D" id="2.170.130.10">
    <property type="entry name" value="TonB-dependent receptor, plug domain"/>
    <property type="match status" value="1"/>
</dbReference>
<evidence type="ECO:0000256" key="7">
    <source>
        <dbReference type="ARBA" id="ARBA00023136"/>
    </source>
</evidence>
<keyword evidence="6 10" id="KW-0798">TonB box</keyword>
<feature type="domain" description="TonB-dependent receptor plug" evidence="13">
    <location>
        <begin position="130"/>
        <end position="255"/>
    </location>
</feature>
<dbReference type="EMBL" id="CP032819">
    <property type="protein sequence ID" value="AZS28954.1"/>
    <property type="molecule type" value="Genomic_DNA"/>
</dbReference>
<dbReference type="GO" id="GO:0015344">
    <property type="term" value="F:siderophore uptake transmembrane transporter activity"/>
    <property type="evidence" value="ECO:0007669"/>
    <property type="project" value="TreeGrafter"/>
</dbReference>
<evidence type="ECO:0000256" key="3">
    <source>
        <dbReference type="ARBA" id="ARBA00022452"/>
    </source>
</evidence>
<feature type="chain" id="PRO_5019033207" evidence="11">
    <location>
        <begin position="26"/>
        <end position="923"/>
    </location>
</feature>
<organism evidence="14 15">
    <name type="scientific">Butyricimonas faecalis</name>
    <dbReference type="NCBI Taxonomy" id="2093856"/>
    <lineage>
        <taxon>Bacteria</taxon>
        <taxon>Pseudomonadati</taxon>
        <taxon>Bacteroidota</taxon>
        <taxon>Bacteroidia</taxon>
        <taxon>Bacteroidales</taxon>
        <taxon>Odoribacteraceae</taxon>
        <taxon>Butyricimonas</taxon>
    </lineage>
</organism>
<reference evidence="14 15" key="1">
    <citation type="submission" date="2018-10" db="EMBL/GenBank/DDBJ databases">
        <title>Butyricimonas faecalis sp. nov., isolated from human faeces and emended description of the genus Butyricimonas.</title>
        <authorList>
            <person name="Le Roy T."/>
            <person name="Van der Smissen P."/>
            <person name="Paquot A."/>
            <person name="Delzenne N."/>
            <person name="Muccioli G."/>
            <person name="Collet J.-F."/>
            <person name="Cani P.D."/>
        </authorList>
    </citation>
    <scope>NUCLEOTIDE SEQUENCE [LARGE SCALE GENOMIC DNA]</scope>
    <source>
        <strain evidence="14 15">H184</strain>
    </source>
</reference>
<dbReference type="InterPro" id="IPR000531">
    <property type="entry name" value="Beta-barrel_TonB"/>
</dbReference>
<gene>
    <name evidence="14" type="ORF">D8S85_04880</name>
</gene>
<dbReference type="Pfam" id="PF00593">
    <property type="entry name" value="TonB_dep_Rec_b-barrel"/>
    <property type="match status" value="1"/>
</dbReference>
<dbReference type="KEGG" id="buy:D8S85_04880"/>
<comment type="similarity">
    <text evidence="10">Belongs to the TonB-dependent receptor family.</text>
</comment>
<evidence type="ECO:0000256" key="11">
    <source>
        <dbReference type="SAM" id="SignalP"/>
    </source>
</evidence>
<dbReference type="InterPro" id="IPR012910">
    <property type="entry name" value="Plug_dom"/>
</dbReference>
<keyword evidence="2" id="KW-0813">Transport</keyword>
<dbReference type="PANTHER" id="PTHR30069">
    <property type="entry name" value="TONB-DEPENDENT OUTER MEMBRANE RECEPTOR"/>
    <property type="match status" value="1"/>
</dbReference>
<evidence type="ECO:0000256" key="6">
    <source>
        <dbReference type="ARBA" id="ARBA00023077"/>
    </source>
</evidence>
<dbReference type="SUPFAM" id="SSF49464">
    <property type="entry name" value="Carboxypeptidase regulatory domain-like"/>
    <property type="match status" value="1"/>
</dbReference>
<dbReference type="SUPFAM" id="SSF56935">
    <property type="entry name" value="Porins"/>
    <property type="match status" value="1"/>
</dbReference>
<name>A0A3S9VQZ1_9BACT</name>
<dbReference type="PANTHER" id="PTHR30069:SF29">
    <property type="entry name" value="HEMOGLOBIN AND HEMOGLOBIN-HAPTOGLOBIN-BINDING PROTEIN 1-RELATED"/>
    <property type="match status" value="1"/>
</dbReference>
<evidence type="ECO:0000256" key="4">
    <source>
        <dbReference type="ARBA" id="ARBA00022692"/>
    </source>
</evidence>
<feature type="domain" description="TonB-dependent receptor-like beta-barrel" evidence="12">
    <location>
        <begin position="329"/>
        <end position="727"/>
    </location>
</feature>
<accession>A0A3S9VQZ1</accession>
<dbReference type="Gene3D" id="2.40.170.20">
    <property type="entry name" value="TonB-dependent receptor, beta-barrel domain"/>
    <property type="match status" value="1"/>
</dbReference>
<dbReference type="InterPro" id="IPR008969">
    <property type="entry name" value="CarboxyPept-like_regulatory"/>
</dbReference>
<dbReference type="Pfam" id="PF07715">
    <property type="entry name" value="Plug"/>
    <property type="match status" value="1"/>
</dbReference>
<evidence type="ECO:0000259" key="12">
    <source>
        <dbReference type="Pfam" id="PF00593"/>
    </source>
</evidence>
<dbReference type="Gene3D" id="2.60.40.1120">
    <property type="entry name" value="Carboxypeptidase-like, regulatory domain"/>
    <property type="match status" value="1"/>
</dbReference>
<dbReference type="GO" id="GO:0009279">
    <property type="term" value="C:cell outer membrane"/>
    <property type="evidence" value="ECO:0007669"/>
    <property type="project" value="UniProtKB-SubCell"/>
</dbReference>
<dbReference type="Proteomes" id="UP000270673">
    <property type="component" value="Chromosome"/>
</dbReference>
<evidence type="ECO:0000256" key="9">
    <source>
        <dbReference type="ARBA" id="ARBA00023237"/>
    </source>
</evidence>
<feature type="signal peptide" evidence="11">
    <location>
        <begin position="1"/>
        <end position="25"/>
    </location>
</feature>
<dbReference type="AlphaFoldDB" id="A0A3S9VQZ1"/>
<evidence type="ECO:0000256" key="8">
    <source>
        <dbReference type="ARBA" id="ARBA00023170"/>
    </source>
</evidence>
<keyword evidence="15" id="KW-1185">Reference proteome</keyword>
<evidence type="ECO:0000256" key="2">
    <source>
        <dbReference type="ARBA" id="ARBA00022448"/>
    </source>
</evidence>
<keyword evidence="9" id="KW-0998">Cell outer membrane</keyword>
<keyword evidence="3" id="KW-1134">Transmembrane beta strand</keyword>
<dbReference type="InterPro" id="IPR037066">
    <property type="entry name" value="Plug_dom_sf"/>
</dbReference>
<dbReference type="InterPro" id="IPR039426">
    <property type="entry name" value="TonB-dep_rcpt-like"/>
</dbReference>
<keyword evidence="7 10" id="KW-0472">Membrane</keyword>
<evidence type="ECO:0000256" key="5">
    <source>
        <dbReference type="ARBA" id="ARBA00022729"/>
    </source>
</evidence>
<evidence type="ECO:0000313" key="15">
    <source>
        <dbReference type="Proteomes" id="UP000270673"/>
    </source>
</evidence>
<comment type="subcellular location">
    <subcellularLocation>
        <location evidence="1">Cell outer membrane</location>
        <topology evidence="1">Multi-pass membrane protein</topology>
    </subcellularLocation>
</comment>
<dbReference type="OrthoDB" id="1151166at2"/>
<dbReference type="RefSeq" id="WP_106624968.1">
    <property type="nucleotide sequence ID" value="NZ_CP032819.1"/>
</dbReference>
<evidence type="ECO:0000256" key="1">
    <source>
        <dbReference type="ARBA" id="ARBA00004571"/>
    </source>
</evidence>
<protein>
    <submittedName>
        <fullName evidence="14">TonB-dependent receptor</fullName>
    </submittedName>
</protein>
<dbReference type="InterPro" id="IPR036942">
    <property type="entry name" value="Beta-barrel_TonB_sf"/>
</dbReference>